<reference evidence="1" key="2">
    <citation type="submission" date="2019-06" db="EMBL/GenBank/DDBJ databases">
        <title>Genomics analysis of Aphanomyces spp. identifies a new class of oomycete effector associated with host adaptation.</title>
        <authorList>
            <person name="Gaulin E."/>
        </authorList>
    </citation>
    <scope>NUCLEOTIDE SEQUENCE</scope>
    <source>
        <strain evidence="1">CBS 578.67</strain>
    </source>
</reference>
<protein>
    <submittedName>
        <fullName evidence="2">Aste57867_1213 protein</fullName>
    </submittedName>
</protein>
<organism evidence="2 3">
    <name type="scientific">Aphanomyces stellatus</name>
    <dbReference type="NCBI Taxonomy" id="120398"/>
    <lineage>
        <taxon>Eukaryota</taxon>
        <taxon>Sar</taxon>
        <taxon>Stramenopiles</taxon>
        <taxon>Oomycota</taxon>
        <taxon>Saprolegniomycetes</taxon>
        <taxon>Saprolegniales</taxon>
        <taxon>Verrucalvaceae</taxon>
        <taxon>Aphanomyces</taxon>
    </lineage>
</organism>
<dbReference type="OrthoDB" id="62263at2759"/>
<reference evidence="2 3" key="1">
    <citation type="submission" date="2019-03" db="EMBL/GenBank/DDBJ databases">
        <authorList>
            <person name="Gaulin E."/>
            <person name="Dumas B."/>
        </authorList>
    </citation>
    <scope>NUCLEOTIDE SEQUENCE [LARGE SCALE GENOMIC DNA]</scope>
    <source>
        <strain evidence="2">CBS 568.67</strain>
    </source>
</reference>
<dbReference type="AlphaFoldDB" id="A0A485K7Z9"/>
<accession>A0A485K7Z9</accession>
<evidence type="ECO:0000313" key="2">
    <source>
        <dbReference type="EMBL" id="VFT78433.1"/>
    </source>
</evidence>
<gene>
    <name evidence="2" type="primary">Aste57867_1213</name>
    <name evidence="1" type="ORF">As57867_001212</name>
    <name evidence="2" type="ORF">ASTE57867_1213</name>
</gene>
<keyword evidence="3" id="KW-1185">Reference proteome</keyword>
<proteinExistence type="predicted"/>
<evidence type="ECO:0000313" key="3">
    <source>
        <dbReference type="Proteomes" id="UP000332933"/>
    </source>
</evidence>
<dbReference type="EMBL" id="VJMH01000086">
    <property type="protein sequence ID" value="KAF0719183.1"/>
    <property type="molecule type" value="Genomic_DNA"/>
</dbReference>
<dbReference type="Proteomes" id="UP000332933">
    <property type="component" value="Unassembled WGS sequence"/>
</dbReference>
<name>A0A485K7Z9_9STRA</name>
<dbReference type="EMBL" id="CAADRA010000086">
    <property type="protein sequence ID" value="VFT78433.1"/>
    <property type="molecule type" value="Genomic_DNA"/>
</dbReference>
<sequence>MSMTSFLIRRISRENDEMLKEQQQNHHHASVNEECEQLLKTFRGHRDNISTYVPRECHELFQRSIAADGLGEPASPPPQVAVRRSIVHGKTASMTRIVSM</sequence>
<evidence type="ECO:0000313" key="1">
    <source>
        <dbReference type="EMBL" id="KAF0719183.1"/>
    </source>
</evidence>